<gene>
    <name evidence="1" type="ORF">A3Q56_06294</name>
</gene>
<reference evidence="1 2" key="1">
    <citation type="submission" date="2016-04" db="EMBL/GenBank/DDBJ databases">
        <title>The genome of Intoshia linei affirms orthonectids as highly simplified spiralians.</title>
        <authorList>
            <person name="Mikhailov K.V."/>
            <person name="Slusarev G.S."/>
            <person name="Nikitin M.A."/>
            <person name="Logacheva M.D."/>
            <person name="Penin A."/>
            <person name="Aleoshin V."/>
            <person name="Panchin Y.V."/>
        </authorList>
    </citation>
    <scope>NUCLEOTIDE SEQUENCE [LARGE SCALE GENOMIC DNA]</scope>
    <source>
        <strain evidence="1">Intl2013</strain>
        <tissue evidence="1">Whole animal</tissue>
    </source>
</reference>
<comment type="caution">
    <text evidence="1">The sequence shown here is derived from an EMBL/GenBank/DDBJ whole genome shotgun (WGS) entry which is preliminary data.</text>
</comment>
<dbReference type="AlphaFoldDB" id="A0A177AWV8"/>
<organism evidence="1 2">
    <name type="scientific">Intoshia linei</name>
    <dbReference type="NCBI Taxonomy" id="1819745"/>
    <lineage>
        <taxon>Eukaryota</taxon>
        <taxon>Metazoa</taxon>
        <taxon>Spiralia</taxon>
        <taxon>Lophotrochozoa</taxon>
        <taxon>Mesozoa</taxon>
        <taxon>Orthonectida</taxon>
        <taxon>Rhopaluridae</taxon>
        <taxon>Intoshia</taxon>
    </lineage>
</organism>
<accession>A0A177AWV8</accession>
<dbReference type="Proteomes" id="UP000078046">
    <property type="component" value="Unassembled WGS sequence"/>
</dbReference>
<evidence type="ECO:0000313" key="2">
    <source>
        <dbReference type="Proteomes" id="UP000078046"/>
    </source>
</evidence>
<dbReference type="EMBL" id="LWCA01001077">
    <property type="protein sequence ID" value="OAF65982.1"/>
    <property type="molecule type" value="Genomic_DNA"/>
</dbReference>
<evidence type="ECO:0000313" key="1">
    <source>
        <dbReference type="EMBL" id="OAF65982.1"/>
    </source>
</evidence>
<sequence length="96" mass="10680">MGCAASSAVDINQESAITNESKISSDILLETSTYTMKLEPIEGAPPPLTKQILLQNQQKADILYKKKLKKKKRKQSKEKFIESEICIPNSISITVN</sequence>
<name>A0A177AWV8_9BILA</name>
<protein>
    <submittedName>
        <fullName evidence="1">Uncharacterized protein</fullName>
    </submittedName>
</protein>
<keyword evidence="2" id="KW-1185">Reference proteome</keyword>
<proteinExistence type="predicted"/>